<dbReference type="PANTHER" id="PTHR43618:SF4">
    <property type="entry name" value="SHORT CHAIN DEHYDROGENASE_REDUCTASE FAMILY (AFU_ORTHOLOGUE AFUA_7G04540)"/>
    <property type="match status" value="1"/>
</dbReference>
<organism evidence="5 6">
    <name type="scientific">Saitoella complicata (strain BCRC 22490 / CBS 7301 / JCM 7358 / NBRC 10748 / NRRL Y-17804)</name>
    <dbReference type="NCBI Taxonomy" id="698492"/>
    <lineage>
        <taxon>Eukaryota</taxon>
        <taxon>Fungi</taxon>
        <taxon>Dikarya</taxon>
        <taxon>Ascomycota</taxon>
        <taxon>Taphrinomycotina</taxon>
        <taxon>Taphrinomycotina incertae sedis</taxon>
        <taxon>Saitoella</taxon>
    </lineage>
</organism>
<dbReference type="GO" id="GO:0016491">
    <property type="term" value="F:oxidoreductase activity"/>
    <property type="evidence" value="ECO:0007669"/>
    <property type="project" value="UniProtKB-KW"/>
</dbReference>
<protein>
    <submittedName>
        <fullName evidence="5">Uncharacterized protein</fullName>
    </submittedName>
</protein>
<keyword evidence="2" id="KW-0521">NADP</keyword>
<dbReference type="OMA" id="EKGHVPH"/>
<evidence type="ECO:0000256" key="2">
    <source>
        <dbReference type="ARBA" id="ARBA00022857"/>
    </source>
</evidence>
<reference evidence="5 6" key="2">
    <citation type="journal article" date="2014" name="J. Gen. Appl. Microbiol.">
        <title>The early diverging ascomycetous budding yeast Saitoella complicata has three histone deacetylases belonging to the Clr6, Hos2, and Rpd3 lineages.</title>
        <authorList>
            <person name="Nishida H."/>
            <person name="Matsumoto T."/>
            <person name="Kondo S."/>
            <person name="Hamamoto M."/>
            <person name="Yoshikawa H."/>
        </authorList>
    </citation>
    <scope>NUCLEOTIDE SEQUENCE [LARGE SCALE GENOMIC DNA]</scope>
    <source>
        <strain evidence="5 6">NRRL Y-17804</strain>
    </source>
</reference>
<dbReference type="PANTHER" id="PTHR43618">
    <property type="entry name" value="7-ALPHA-HYDROXYSTEROID DEHYDROGENASE"/>
    <property type="match status" value="1"/>
</dbReference>
<comment type="similarity">
    <text evidence="1 4">Belongs to the short-chain dehydrogenases/reductases (SDR) family.</text>
</comment>
<keyword evidence="6" id="KW-1185">Reference proteome</keyword>
<dbReference type="PRINTS" id="PR00080">
    <property type="entry name" value="SDRFAMILY"/>
</dbReference>
<dbReference type="PROSITE" id="PS00061">
    <property type="entry name" value="ADH_SHORT"/>
    <property type="match status" value="1"/>
</dbReference>
<dbReference type="AlphaFoldDB" id="A0A0E9NL67"/>
<dbReference type="InterPro" id="IPR020904">
    <property type="entry name" value="Sc_DH/Rdtase_CS"/>
</dbReference>
<dbReference type="InterPro" id="IPR036291">
    <property type="entry name" value="NAD(P)-bd_dom_sf"/>
</dbReference>
<dbReference type="SUPFAM" id="SSF51735">
    <property type="entry name" value="NAD(P)-binding Rossmann-fold domains"/>
    <property type="match status" value="1"/>
</dbReference>
<dbReference type="InterPro" id="IPR002347">
    <property type="entry name" value="SDR_fam"/>
</dbReference>
<dbReference type="FunFam" id="3.40.50.720:FF:000084">
    <property type="entry name" value="Short-chain dehydrogenase reductase"/>
    <property type="match status" value="1"/>
</dbReference>
<dbReference type="Gene3D" id="3.40.50.720">
    <property type="entry name" value="NAD(P)-binding Rossmann-like Domain"/>
    <property type="match status" value="1"/>
</dbReference>
<dbReference type="EMBL" id="BACD03000034">
    <property type="protein sequence ID" value="GAO50589.1"/>
    <property type="molecule type" value="Genomic_DNA"/>
</dbReference>
<evidence type="ECO:0000256" key="1">
    <source>
        <dbReference type="ARBA" id="ARBA00006484"/>
    </source>
</evidence>
<proteinExistence type="inferred from homology"/>
<name>A0A0E9NL67_SAICN</name>
<reference evidence="5 6" key="1">
    <citation type="journal article" date="2011" name="J. Gen. Appl. Microbiol.">
        <title>Draft genome sequencing of the enigmatic yeast Saitoella complicata.</title>
        <authorList>
            <person name="Nishida H."/>
            <person name="Hamamoto M."/>
            <person name="Sugiyama J."/>
        </authorList>
    </citation>
    <scope>NUCLEOTIDE SEQUENCE [LARGE SCALE GENOMIC DNA]</scope>
    <source>
        <strain evidence="5 6">NRRL Y-17804</strain>
    </source>
</reference>
<keyword evidence="3" id="KW-0560">Oxidoreductase</keyword>
<evidence type="ECO:0000256" key="3">
    <source>
        <dbReference type="ARBA" id="ARBA00023002"/>
    </source>
</evidence>
<dbReference type="InterPro" id="IPR052178">
    <property type="entry name" value="Sec_Metab_Biosynth_SDR"/>
</dbReference>
<reference evidence="5 6" key="3">
    <citation type="journal article" date="2015" name="Genome Announc.">
        <title>Draft Genome Sequence of the Archiascomycetous Yeast Saitoella complicata.</title>
        <authorList>
            <person name="Yamauchi K."/>
            <person name="Kondo S."/>
            <person name="Hamamoto M."/>
            <person name="Takahashi Y."/>
            <person name="Ogura Y."/>
            <person name="Hayashi T."/>
            <person name="Nishida H."/>
        </authorList>
    </citation>
    <scope>NUCLEOTIDE SEQUENCE [LARGE SCALE GENOMIC DNA]</scope>
    <source>
        <strain evidence="5 6">NRRL Y-17804</strain>
    </source>
</reference>
<accession>A0A0E9NL67</accession>
<dbReference type="PRINTS" id="PR00081">
    <property type="entry name" value="GDHRDH"/>
</dbReference>
<evidence type="ECO:0000256" key="4">
    <source>
        <dbReference type="RuleBase" id="RU000363"/>
    </source>
</evidence>
<sequence length="347" mass="37192">MFTRITRHSASRSITSTVLRHPYPPLSHLAYKSPLTSSISNVKPIRTFTTTQIRKMPTNAAPTADLVASSLFDCSGLVAVITGGGTGIGLMIAQGLAANGAKVYIIGRRKDVLETAAKEHGSDTKGEIIPLVGDITDKAQIEELARQIKEKEGQVNLLVNNAGISGPTGKAEGKDAEEFKKNLWGQEFSEWNDVWNTNVASHYFTTIGFLPLLEAGTKSKTGFSSSIINISSISGLTKDHQSHFAYNSSKAASIHLTRLMAKEFAPLKIRVNTIAPGVFPSEMTTDESDDRNVSVYDKEMEIPAGRAGDVKEMVGTALYLASKAGLYTNGVIIPVDGGFLLSGPSAY</sequence>
<evidence type="ECO:0000313" key="6">
    <source>
        <dbReference type="Proteomes" id="UP000033140"/>
    </source>
</evidence>
<dbReference type="STRING" id="698492.A0A0E9NL67"/>
<evidence type="ECO:0000313" key="5">
    <source>
        <dbReference type="EMBL" id="GAO50589.1"/>
    </source>
</evidence>
<dbReference type="Proteomes" id="UP000033140">
    <property type="component" value="Unassembled WGS sequence"/>
</dbReference>
<gene>
    <name evidence="5" type="ORF">G7K_4713-t1</name>
</gene>
<comment type="caution">
    <text evidence="5">The sequence shown here is derived from an EMBL/GenBank/DDBJ whole genome shotgun (WGS) entry which is preliminary data.</text>
</comment>
<dbReference type="Pfam" id="PF00106">
    <property type="entry name" value="adh_short"/>
    <property type="match status" value="1"/>
</dbReference>